<gene>
    <name evidence="4" type="ORF">E4O86_05590</name>
</gene>
<evidence type="ECO:0000256" key="2">
    <source>
        <dbReference type="ARBA" id="ARBA00022723"/>
    </source>
</evidence>
<dbReference type="OrthoDB" id="9807509at2"/>
<evidence type="ECO:0000313" key="4">
    <source>
        <dbReference type="EMBL" id="MYZ47182.1"/>
    </source>
</evidence>
<dbReference type="InterPro" id="IPR007837">
    <property type="entry name" value="DinB"/>
</dbReference>
<feature type="binding site" evidence="3">
    <location>
        <position position="137"/>
    </location>
    <ligand>
        <name>a divalent metal cation</name>
        <dbReference type="ChEBI" id="CHEBI:60240"/>
    </ligand>
</feature>
<feature type="binding site" evidence="3">
    <location>
        <position position="133"/>
    </location>
    <ligand>
        <name>a divalent metal cation</name>
        <dbReference type="ChEBI" id="CHEBI:60240"/>
    </ligand>
</feature>
<keyword evidence="5" id="KW-1185">Reference proteome</keyword>
<dbReference type="PANTHER" id="PTHR37302:SF1">
    <property type="entry name" value="PROTEIN DINB"/>
    <property type="match status" value="1"/>
</dbReference>
<evidence type="ECO:0000313" key="5">
    <source>
        <dbReference type="Proteomes" id="UP000773614"/>
    </source>
</evidence>
<proteinExistence type="inferred from homology"/>
<dbReference type="SUPFAM" id="SSF109854">
    <property type="entry name" value="DinB/YfiT-like putative metalloenzymes"/>
    <property type="match status" value="1"/>
</dbReference>
<evidence type="ECO:0000256" key="1">
    <source>
        <dbReference type="ARBA" id="ARBA00008635"/>
    </source>
</evidence>
<dbReference type="AlphaFoldDB" id="A0A964WSP4"/>
<dbReference type="Proteomes" id="UP000773614">
    <property type="component" value="Unassembled WGS sequence"/>
</dbReference>
<organism evidence="4 5">
    <name type="scientific">Propylenella binzhouense</name>
    <dbReference type="NCBI Taxonomy" id="2555902"/>
    <lineage>
        <taxon>Bacteria</taxon>
        <taxon>Pseudomonadati</taxon>
        <taxon>Pseudomonadota</taxon>
        <taxon>Alphaproteobacteria</taxon>
        <taxon>Hyphomicrobiales</taxon>
        <taxon>Propylenellaceae</taxon>
        <taxon>Propylenella</taxon>
    </lineage>
</organism>
<dbReference type="EMBL" id="SPKJ01000011">
    <property type="protein sequence ID" value="MYZ47182.1"/>
    <property type="molecule type" value="Genomic_DNA"/>
</dbReference>
<dbReference type="Gene3D" id="1.20.120.450">
    <property type="entry name" value="dinb family like domain"/>
    <property type="match status" value="1"/>
</dbReference>
<dbReference type="InterPro" id="IPR034660">
    <property type="entry name" value="DinB/YfiT-like"/>
</dbReference>
<comment type="similarity">
    <text evidence="1">Belongs to the DinB family.</text>
</comment>
<feature type="binding site" evidence="3">
    <location>
        <position position="48"/>
    </location>
    <ligand>
        <name>a divalent metal cation</name>
        <dbReference type="ChEBI" id="CHEBI:60240"/>
    </ligand>
</feature>
<evidence type="ECO:0000256" key="3">
    <source>
        <dbReference type="PIRSR" id="PIRSR607837-1"/>
    </source>
</evidence>
<reference evidence="4" key="1">
    <citation type="submission" date="2019-03" db="EMBL/GenBank/DDBJ databases">
        <title>Afifella sp. nov., isolated from activated sludge.</title>
        <authorList>
            <person name="Li Q."/>
            <person name="Liu Y."/>
        </authorList>
    </citation>
    <scope>NUCLEOTIDE SEQUENCE</scope>
    <source>
        <strain evidence="4">L72</strain>
    </source>
</reference>
<dbReference type="RefSeq" id="WP_161139534.1">
    <property type="nucleotide sequence ID" value="NZ_SPKJ01000011.1"/>
</dbReference>
<dbReference type="PANTHER" id="PTHR37302">
    <property type="entry name" value="SLR1116 PROTEIN"/>
    <property type="match status" value="1"/>
</dbReference>
<name>A0A964WSP4_9HYPH</name>
<accession>A0A964WSP4</accession>
<dbReference type="GO" id="GO:0046872">
    <property type="term" value="F:metal ion binding"/>
    <property type="evidence" value="ECO:0007669"/>
    <property type="project" value="UniProtKB-KW"/>
</dbReference>
<keyword evidence="2 3" id="KW-0479">Metal-binding</keyword>
<comment type="caution">
    <text evidence="4">The sequence shown here is derived from an EMBL/GenBank/DDBJ whole genome shotgun (WGS) entry which is preliminary data.</text>
</comment>
<sequence>MKAHYEMFAAYNRWANRRLYGSVQGLAADALRADRGLFFGSVLGTLNHLLVTDRIWMSRFLGEPSAYDRLDLVLFEALEPLREARENEDDRIVSYVAGLTPERLSGTFSYVRVSAPEPITQPLAPALAHFFNHQTHHRGQVHAALTGLGGRQAGPELDLVFFQRETGIGLAG</sequence>
<protein>
    <submittedName>
        <fullName evidence="4">Damage-inducible protein DinB</fullName>
    </submittedName>
</protein>
<dbReference type="Pfam" id="PF05163">
    <property type="entry name" value="DinB"/>
    <property type="match status" value="1"/>
</dbReference>